<dbReference type="RefSeq" id="WP_189991663.1">
    <property type="nucleotide sequence ID" value="NZ_BMZS01000008.1"/>
</dbReference>
<dbReference type="Pfam" id="PF00702">
    <property type="entry name" value="Hydrolase"/>
    <property type="match status" value="1"/>
</dbReference>
<dbReference type="PANTHER" id="PTHR43316">
    <property type="entry name" value="HYDROLASE, HALOACID DELAHOGENASE-RELATED"/>
    <property type="match status" value="1"/>
</dbReference>
<dbReference type="PANTHER" id="PTHR43316:SF3">
    <property type="entry name" value="HALOACID DEHALOGENASE, TYPE II (AFU_ORTHOLOGUE AFUA_2G07750)-RELATED"/>
    <property type="match status" value="1"/>
</dbReference>
<dbReference type="NCBIfam" id="TIGR01493">
    <property type="entry name" value="HAD-SF-IA-v2"/>
    <property type="match status" value="1"/>
</dbReference>
<dbReference type="GO" id="GO:0019120">
    <property type="term" value="F:hydrolase activity, acting on acid halide bonds, in C-halide compounds"/>
    <property type="evidence" value="ECO:0007669"/>
    <property type="project" value="InterPro"/>
</dbReference>
<reference evidence="2" key="2">
    <citation type="submission" date="2020-09" db="EMBL/GenBank/DDBJ databases">
        <authorList>
            <person name="Sun Q."/>
            <person name="Kim S."/>
        </authorList>
    </citation>
    <scope>NUCLEOTIDE SEQUENCE</scope>
    <source>
        <strain evidence="2">KCTC 42651</strain>
    </source>
</reference>
<dbReference type="InterPro" id="IPR006328">
    <property type="entry name" value="2-HAD"/>
</dbReference>
<dbReference type="InterPro" id="IPR051540">
    <property type="entry name" value="S-2-haloacid_dehalogenase"/>
</dbReference>
<dbReference type="InterPro" id="IPR023214">
    <property type="entry name" value="HAD_sf"/>
</dbReference>
<dbReference type="Gene3D" id="3.40.50.1000">
    <property type="entry name" value="HAD superfamily/HAD-like"/>
    <property type="match status" value="1"/>
</dbReference>
<dbReference type="PRINTS" id="PR00413">
    <property type="entry name" value="HADHALOGNASE"/>
</dbReference>
<protein>
    <submittedName>
        <fullName evidence="2">Dehalogenase</fullName>
    </submittedName>
</protein>
<evidence type="ECO:0000313" key="2">
    <source>
        <dbReference type="EMBL" id="GHD54969.1"/>
    </source>
</evidence>
<gene>
    <name evidence="2" type="ORF">GCM10017083_33260</name>
</gene>
<dbReference type="Proteomes" id="UP000630353">
    <property type="component" value="Unassembled WGS sequence"/>
</dbReference>
<accession>A0A918XTI2</accession>
<dbReference type="EMBL" id="BMZS01000008">
    <property type="protein sequence ID" value="GHD54969.1"/>
    <property type="molecule type" value="Genomic_DNA"/>
</dbReference>
<organism evidence="2 3">
    <name type="scientific">Thalassobaculum fulvum</name>
    <dbReference type="NCBI Taxonomy" id="1633335"/>
    <lineage>
        <taxon>Bacteria</taxon>
        <taxon>Pseudomonadati</taxon>
        <taxon>Pseudomonadota</taxon>
        <taxon>Alphaproteobacteria</taxon>
        <taxon>Rhodospirillales</taxon>
        <taxon>Thalassobaculaceae</taxon>
        <taxon>Thalassobaculum</taxon>
    </lineage>
</organism>
<proteinExistence type="predicted"/>
<dbReference type="InterPro" id="IPR036412">
    <property type="entry name" value="HAD-like_sf"/>
</dbReference>
<dbReference type="SUPFAM" id="SSF56784">
    <property type="entry name" value="HAD-like"/>
    <property type="match status" value="1"/>
</dbReference>
<comment type="caution">
    <text evidence="2">The sequence shown here is derived from an EMBL/GenBank/DDBJ whole genome shotgun (WGS) entry which is preliminary data.</text>
</comment>
<dbReference type="AlphaFoldDB" id="A0A918XTI2"/>
<dbReference type="Gene3D" id="1.10.150.750">
    <property type="match status" value="1"/>
</dbReference>
<evidence type="ECO:0000313" key="3">
    <source>
        <dbReference type="Proteomes" id="UP000630353"/>
    </source>
</evidence>
<evidence type="ECO:0000256" key="1">
    <source>
        <dbReference type="ARBA" id="ARBA00022801"/>
    </source>
</evidence>
<keyword evidence="3" id="KW-1185">Reference proteome</keyword>
<name>A0A918XTI2_9PROT</name>
<dbReference type="CDD" id="cd02588">
    <property type="entry name" value="HAD_L2-DEX"/>
    <property type="match status" value="1"/>
</dbReference>
<keyword evidence="1" id="KW-0378">Hydrolase</keyword>
<reference evidence="2" key="1">
    <citation type="journal article" date="2014" name="Int. J. Syst. Evol. Microbiol.">
        <title>Complete genome sequence of Corynebacterium casei LMG S-19264T (=DSM 44701T), isolated from a smear-ripened cheese.</title>
        <authorList>
            <consortium name="US DOE Joint Genome Institute (JGI-PGF)"/>
            <person name="Walter F."/>
            <person name="Albersmeier A."/>
            <person name="Kalinowski J."/>
            <person name="Ruckert C."/>
        </authorList>
    </citation>
    <scope>NUCLEOTIDE SEQUENCE</scope>
    <source>
        <strain evidence="2">KCTC 42651</strain>
    </source>
</reference>
<sequence length="241" mass="27292">MAESDLKPEVKALVFDVFGTVVDWRNSIAREVEAVARVKGWAVDPYEFADRWRAKYQPSMEPVRRGEKPYVRLDDLHRTSLLALLEEFGLDPLPADELEHLNRAWHRLDPWPDCVPGLTRLKKRFILATMSNGNVALMVNMAKHAGLPWDTILGAEPARNYKPVPTVYLTGADWLGLRPEEVMMTAAHNGDLRAARDLGFRTAFILRPDEYGPNQTKDLKAEEAWDQVVGGMEELADRLGC</sequence>
<dbReference type="InterPro" id="IPR006439">
    <property type="entry name" value="HAD-SF_hydro_IA"/>
</dbReference>
<dbReference type="NCBIfam" id="TIGR01428">
    <property type="entry name" value="HAD_type_II"/>
    <property type="match status" value="1"/>
</dbReference>